<dbReference type="CDD" id="cd20066">
    <property type="entry name" value="FH_FOXP3"/>
    <property type="match status" value="1"/>
</dbReference>
<evidence type="ECO:0000256" key="1">
    <source>
        <dbReference type="ARBA" id="ARBA00004123"/>
    </source>
</evidence>
<dbReference type="PANTHER" id="PTHR45796:SF2">
    <property type="entry name" value="FORKHEAD BOX P3"/>
    <property type="match status" value="1"/>
</dbReference>
<feature type="domain" description="Fork-head" evidence="12">
    <location>
        <begin position="280"/>
        <end position="366"/>
    </location>
</feature>
<dbReference type="SUPFAM" id="SSF46785">
    <property type="entry name" value="Winged helix' DNA-binding domain"/>
    <property type="match status" value="1"/>
</dbReference>
<keyword evidence="7 10" id="KW-0238">DNA-binding</keyword>
<dbReference type="InterPro" id="IPR050998">
    <property type="entry name" value="FOXP"/>
</dbReference>
<dbReference type="GO" id="GO:0008270">
    <property type="term" value="F:zinc ion binding"/>
    <property type="evidence" value="ECO:0007669"/>
    <property type="project" value="UniProtKB-KW"/>
</dbReference>
<feature type="compositionally biased region" description="Polar residues" evidence="11">
    <location>
        <begin position="97"/>
        <end position="110"/>
    </location>
</feature>
<dbReference type="FunFam" id="1.10.10.10:FF:000010">
    <property type="entry name" value="Forkhead box P2 isoform B"/>
    <property type="match status" value="1"/>
</dbReference>
<reference evidence="13" key="1">
    <citation type="submission" date="2021-01" db="EMBL/GenBank/DDBJ databases">
        <authorList>
            <person name="Zahm M."/>
            <person name="Roques C."/>
            <person name="Cabau C."/>
            <person name="Klopp C."/>
            <person name="Donnadieu C."/>
            <person name="Jouanno E."/>
            <person name="Lampietro C."/>
            <person name="Louis A."/>
            <person name="Herpin A."/>
            <person name="Echchiki A."/>
            <person name="Berthelot C."/>
            <person name="Parey E."/>
            <person name="Roest-Crollius H."/>
            <person name="Braasch I."/>
            <person name="Postlethwait J."/>
            <person name="Bobe J."/>
            <person name="Montfort J."/>
            <person name="Bouchez O."/>
            <person name="Begum T."/>
            <person name="Mejri S."/>
            <person name="Adams A."/>
            <person name="Chen W.-J."/>
            <person name="Guiguen Y."/>
        </authorList>
    </citation>
    <scope>NUCLEOTIDE SEQUENCE</scope>
    <source>
        <tissue evidence="13">Blood</tissue>
    </source>
</reference>
<dbReference type="PANTHER" id="PTHR45796">
    <property type="entry name" value="FORKHEAD BOX P, ISOFORM C"/>
    <property type="match status" value="1"/>
</dbReference>
<dbReference type="PRINTS" id="PR00053">
    <property type="entry name" value="FORKHEAD"/>
</dbReference>
<evidence type="ECO:0000256" key="5">
    <source>
        <dbReference type="ARBA" id="ARBA00022833"/>
    </source>
</evidence>
<evidence type="ECO:0000256" key="2">
    <source>
        <dbReference type="ARBA" id="ARBA00022491"/>
    </source>
</evidence>
<organism evidence="13 14">
    <name type="scientific">Albula goreensis</name>
    <dbReference type="NCBI Taxonomy" id="1534307"/>
    <lineage>
        <taxon>Eukaryota</taxon>
        <taxon>Metazoa</taxon>
        <taxon>Chordata</taxon>
        <taxon>Craniata</taxon>
        <taxon>Vertebrata</taxon>
        <taxon>Euteleostomi</taxon>
        <taxon>Actinopterygii</taxon>
        <taxon>Neopterygii</taxon>
        <taxon>Teleostei</taxon>
        <taxon>Albuliformes</taxon>
        <taxon>Albulidae</taxon>
        <taxon>Albula</taxon>
    </lineage>
</organism>
<dbReference type="GO" id="GO:0001227">
    <property type="term" value="F:DNA-binding transcription repressor activity, RNA polymerase II-specific"/>
    <property type="evidence" value="ECO:0007669"/>
    <property type="project" value="TreeGrafter"/>
</dbReference>
<keyword evidence="6" id="KW-0805">Transcription regulation</keyword>
<dbReference type="Pfam" id="PF00250">
    <property type="entry name" value="Forkhead"/>
    <property type="match status" value="1"/>
</dbReference>
<name>A0A8T3D966_9TELE</name>
<dbReference type="Proteomes" id="UP000829720">
    <property type="component" value="Unassembled WGS sequence"/>
</dbReference>
<dbReference type="Gene3D" id="1.10.10.10">
    <property type="entry name" value="Winged helix-like DNA-binding domain superfamily/Winged helix DNA-binding domain"/>
    <property type="match status" value="1"/>
</dbReference>
<comment type="subcellular location">
    <subcellularLocation>
        <location evidence="1 10">Nucleus</location>
    </subcellularLocation>
</comment>
<proteinExistence type="predicted"/>
<keyword evidence="9 10" id="KW-0539">Nucleus</keyword>
<evidence type="ECO:0000256" key="8">
    <source>
        <dbReference type="ARBA" id="ARBA00023163"/>
    </source>
</evidence>
<evidence type="ECO:0000256" key="10">
    <source>
        <dbReference type="PROSITE-ProRule" id="PRU00089"/>
    </source>
</evidence>
<accession>A0A8T3D966</accession>
<dbReference type="InterPro" id="IPR001766">
    <property type="entry name" value="Fork_head_dom"/>
</dbReference>
<feature type="compositionally biased region" description="Polar residues" evidence="11">
    <location>
        <begin position="73"/>
        <end position="82"/>
    </location>
</feature>
<dbReference type="PROSITE" id="PS50039">
    <property type="entry name" value="FORK_HEAD_3"/>
    <property type="match status" value="1"/>
</dbReference>
<keyword evidence="5" id="KW-0862">Zinc</keyword>
<dbReference type="AlphaFoldDB" id="A0A8T3D966"/>
<feature type="region of interest" description="Disordered" evidence="11">
    <location>
        <begin position="66"/>
        <end position="130"/>
    </location>
</feature>
<dbReference type="PROSITE" id="PS00658">
    <property type="entry name" value="FORK_HEAD_2"/>
    <property type="match status" value="1"/>
</dbReference>
<evidence type="ECO:0000256" key="3">
    <source>
        <dbReference type="ARBA" id="ARBA00022723"/>
    </source>
</evidence>
<evidence type="ECO:0000313" key="13">
    <source>
        <dbReference type="EMBL" id="KAI1892184.1"/>
    </source>
</evidence>
<dbReference type="InterPro" id="IPR032354">
    <property type="entry name" value="FOXP-CC"/>
</dbReference>
<comment type="caution">
    <text evidence="13">The sequence shown here is derived from an EMBL/GenBank/DDBJ whole genome shotgun (WGS) entry which is preliminary data.</text>
</comment>
<evidence type="ECO:0000313" key="14">
    <source>
        <dbReference type="Proteomes" id="UP000829720"/>
    </source>
</evidence>
<dbReference type="InterPro" id="IPR036388">
    <property type="entry name" value="WH-like_DNA-bd_sf"/>
</dbReference>
<evidence type="ECO:0000259" key="12">
    <source>
        <dbReference type="PROSITE" id="PS50039"/>
    </source>
</evidence>
<dbReference type="Gene3D" id="1.20.5.340">
    <property type="match status" value="1"/>
</dbReference>
<keyword evidence="2" id="KW-0678">Repressor</keyword>
<evidence type="ECO:0000256" key="11">
    <source>
        <dbReference type="SAM" id="MobiDB-lite"/>
    </source>
</evidence>
<keyword evidence="14" id="KW-1185">Reference proteome</keyword>
<protein>
    <recommendedName>
        <fullName evidence="12">Fork-head domain-containing protein</fullName>
    </recommendedName>
</protein>
<sequence>MAAAPLRTPPCSPTLRRLLRSARALSLPFVRASQLQALLLQQCAGKEVSKQLLQLMTISLEEGQDRPTVLRRGTQQTPQHGDSTPKCKALANESLREASSQQAGGSPQHTSPSPKPKSSPLGPADPKKSAGFAQSRALYANGLCRWPGCEEVFEEYPHFLKHLHRDHSIGERSLAQFRVQQDMVHHMENQLALERQKLLAMQFHLSVSTRPITTSAKEGPEGPLSLQMDVSQSQVTDGAPYCASNDAAEVLQQAYWHMPASHLLPEIVPSIECYKYTNVRPPFTYASLIRWAILEAPDKQLSLNQIYHWFTKMFLYFRYNTTTWKNAVRHNLSLHRCFVRVERGKGAVWTVDETEFQKRKGQKFNRDHGLGCFSPYTFCPPQPSPRGANGDLLSRA</sequence>
<keyword evidence="8" id="KW-0804">Transcription</keyword>
<evidence type="ECO:0000256" key="9">
    <source>
        <dbReference type="ARBA" id="ARBA00023242"/>
    </source>
</evidence>
<dbReference type="EMBL" id="JAERUA010000012">
    <property type="protein sequence ID" value="KAI1892184.1"/>
    <property type="molecule type" value="Genomic_DNA"/>
</dbReference>
<gene>
    <name evidence="13" type="ORF">AGOR_G00130710</name>
</gene>
<feature type="DNA-binding region" description="Fork-head" evidence="10">
    <location>
        <begin position="280"/>
        <end position="366"/>
    </location>
</feature>
<evidence type="ECO:0000256" key="6">
    <source>
        <dbReference type="ARBA" id="ARBA00023015"/>
    </source>
</evidence>
<dbReference type="Pfam" id="PF16159">
    <property type="entry name" value="FOXP-CC"/>
    <property type="match status" value="1"/>
</dbReference>
<dbReference type="InterPro" id="IPR036390">
    <property type="entry name" value="WH_DNA-bd_sf"/>
</dbReference>
<evidence type="ECO:0000256" key="7">
    <source>
        <dbReference type="ARBA" id="ARBA00023125"/>
    </source>
</evidence>
<dbReference type="GO" id="GO:0000978">
    <property type="term" value="F:RNA polymerase II cis-regulatory region sequence-specific DNA binding"/>
    <property type="evidence" value="ECO:0007669"/>
    <property type="project" value="TreeGrafter"/>
</dbReference>
<dbReference type="GO" id="GO:0005634">
    <property type="term" value="C:nucleus"/>
    <property type="evidence" value="ECO:0007669"/>
    <property type="project" value="UniProtKB-SubCell"/>
</dbReference>
<keyword evidence="3" id="KW-0479">Metal-binding</keyword>
<dbReference type="OrthoDB" id="5830876at2759"/>
<dbReference type="InterPro" id="IPR030456">
    <property type="entry name" value="TF_fork_head_CS_2"/>
</dbReference>
<evidence type="ECO:0000256" key="4">
    <source>
        <dbReference type="ARBA" id="ARBA00022771"/>
    </source>
</evidence>
<keyword evidence="4" id="KW-0863">Zinc-finger</keyword>
<dbReference type="SMART" id="SM00339">
    <property type="entry name" value="FH"/>
    <property type="match status" value="1"/>
</dbReference>
<dbReference type="InterPro" id="IPR047413">
    <property type="entry name" value="FH_FOXP3"/>
</dbReference>